<organism evidence="2 3">
    <name type="scientific">Pendulispora albinea</name>
    <dbReference type="NCBI Taxonomy" id="2741071"/>
    <lineage>
        <taxon>Bacteria</taxon>
        <taxon>Pseudomonadati</taxon>
        <taxon>Myxococcota</taxon>
        <taxon>Myxococcia</taxon>
        <taxon>Myxococcales</taxon>
        <taxon>Sorangiineae</taxon>
        <taxon>Pendulisporaceae</taxon>
        <taxon>Pendulispora</taxon>
    </lineage>
</organism>
<dbReference type="CDD" id="cd05403">
    <property type="entry name" value="NT_KNTase_like"/>
    <property type="match status" value="1"/>
</dbReference>
<reference evidence="2 3" key="1">
    <citation type="submission" date="2021-12" db="EMBL/GenBank/DDBJ databases">
        <title>Discovery of the Pendulisporaceae a myxobacterial family with distinct sporulation behavior and unique specialized metabolism.</title>
        <authorList>
            <person name="Garcia R."/>
            <person name="Popoff A."/>
            <person name="Bader C.D."/>
            <person name="Loehr J."/>
            <person name="Walesch S."/>
            <person name="Walt C."/>
            <person name="Boldt J."/>
            <person name="Bunk B."/>
            <person name="Haeckl F.J.F.P.J."/>
            <person name="Gunesch A.P."/>
            <person name="Birkelbach J."/>
            <person name="Nuebel U."/>
            <person name="Pietschmann T."/>
            <person name="Bach T."/>
            <person name="Mueller R."/>
        </authorList>
    </citation>
    <scope>NUCLEOTIDE SEQUENCE [LARGE SCALE GENOMIC DNA]</scope>
    <source>
        <strain evidence="2 3">MSr11954</strain>
    </source>
</reference>
<sequence length="239" mass="26186">MAQQLAQLPESARRRLDELKASLIGVLGDELEALLVYGSAARGGYRQGQSDVDVLAVLRSDPRALLEAIGPALQLARFSARIEVMLVTSAEVPHAADVFPLLYADIARASVCIHGKSPFEGLTIDPHHLRVRIEQELREARIRLRRVATDLARGPIFAGAVERKIKQVRAPLHAWLELRFGPSDDHLPAVLDAAGKAYGVDVAPLHRSCEDAEAAFESLVRLLDAVLREVNAHHTTEEI</sequence>
<gene>
    <name evidence="2" type="ORF">LZC94_09985</name>
</gene>
<keyword evidence="3" id="KW-1185">Reference proteome</keyword>
<feature type="domain" description="Polymerase nucleotidyl transferase" evidence="1">
    <location>
        <begin position="34"/>
        <end position="64"/>
    </location>
</feature>
<dbReference type="Gene3D" id="3.30.460.10">
    <property type="entry name" value="Beta Polymerase, domain 2"/>
    <property type="match status" value="1"/>
</dbReference>
<protein>
    <submittedName>
        <fullName evidence="2">Nucleotidyltransferase domain-containing protein</fullName>
    </submittedName>
</protein>
<evidence type="ECO:0000313" key="3">
    <source>
        <dbReference type="Proteomes" id="UP001370348"/>
    </source>
</evidence>
<name>A0ABZ2M308_9BACT</name>
<proteinExistence type="predicted"/>
<evidence type="ECO:0000313" key="2">
    <source>
        <dbReference type="EMBL" id="WXB17589.1"/>
    </source>
</evidence>
<dbReference type="EMBL" id="CP089984">
    <property type="protein sequence ID" value="WXB17589.1"/>
    <property type="molecule type" value="Genomic_DNA"/>
</dbReference>
<dbReference type="InterPro" id="IPR002934">
    <property type="entry name" value="Polymerase_NTP_transf_dom"/>
</dbReference>
<dbReference type="RefSeq" id="WP_394827223.1">
    <property type="nucleotide sequence ID" value="NZ_CP089984.1"/>
</dbReference>
<accession>A0ABZ2M308</accession>
<evidence type="ECO:0000259" key="1">
    <source>
        <dbReference type="Pfam" id="PF01909"/>
    </source>
</evidence>
<dbReference type="Pfam" id="PF01909">
    <property type="entry name" value="NTP_transf_2"/>
    <property type="match status" value="1"/>
</dbReference>
<dbReference type="SUPFAM" id="SSF81301">
    <property type="entry name" value="Nucleotidyltransferase"/>
    <property type="match status" value="1"/>
</dbReference>
<dbReference type="Proteomes" id="UP001370348">
    <property type="component" value="Chromosome"/>
</dbReference>
<dbReference type="InterPro" id="IPR043519">
    <property type="entry name" value="NT_sf"/>
</dbReference>